<dbReference type="EMBL" id="LGRX02016488">
    <property type="protein sequence ID" value="KAK3262042.1"/>
    <property type="molecule type" value="Genomic_DNA"/>
</dbReference>
<dbReference type="AlphaFoldDB" id="A0AAE0FLI8"/>
<dbReference type="PANTHER" id="PTHR11439">
    <property type="entry name" value="GAG-POL-RELATED RETROTRANSPOSON"/>
    <property type="match status" value="1"/>
</dbReference>
<dbReference type="Proteomes" id="UP001190700">
    <property type="component" value="Unassembled WGS sequence"/>
</dbReference>
<accession>A0AAE0FLI8</accession>
<proteinExistence type="predicted"/>
<reference evidence="2 3" key="1">
    <citation type="journal article" date="2015" name="Genome Biol. Evol.">
        <title>Comparative Genomics of a Bacterivorous Green Alga Reveals Evolutionary Causalities and Consequences of Phago-Mixotrophic Mode of Nutrition.</title>
        <authorList>
            <person name="Burns J.A."/>
            <person name="Paasch A."/>
            <person name="Narechania A."/>
            <person name="Kim E."/>
        </authorList>
    </citation>
    <scope>NUCLEOTIDE SEQUENCE [LARGE SCALE GENOMIC DNA]</scope>
    <source>
        <strain evidence="2 3">PLY_AMNH</strain>
    </source>
</reference>
<dbReference type="InterPro" id="IPR013103">
    <property type="entry name" value="RVT_2"/>
</dbReference>
<organism evidence="2 3">
    <name type="scientific">Cymbomonas tetramitiformis</name>
    <dbReference type="NCBI Taxonomy" id="36881"/>
    <lineage>
        <taxon>Eukaryota</taxon>
        <taxon>Viridiplantae</taxon>
        <taxon>Chlorophyta</taxon>
        <taxon>Pyramimonadophyceae</taxon>
        <taxon>Pyramimonadales</taxon>
        <taxon>Pyramimonadaceae</taxon>
        <taxon>Cymbomonas</taxon>
    </lineage>
</organism>
<evidence type="ECO:0000313" key="2">
    <source>
        <dbReference type="EMBL" id="KAK3262042.1"/>
    </source>
</evidence>
<evidence type="ECO:0000259" key="1">
    <source>
        <dbReference type="Pfam" id="PF07727"/>
    </source>
</evidence>
<dbReference type="PANTHER" id="PTHR11439:SF463">
    <property type="entry name" value="REVERSE TRANSCRIPTASE TY1_COPIA-TYPE DOMAIN-CONTAINING PROTEIN"/>
    <property type="match status" value="1"/>
</dbReference>
<dbReference type="CDD" id="cd09272">
    <property type="entry name" value="RNase_HI_RT_Ty1"/>
    <property type="match status" value="1"/>
</dbReference>
<comment type="caution">
    <text evidence="2">The sequence shown here is derived from an EMBL/GenBank/DDBJ whole genome shotgun (WGS) entry which is preliminary data.</text>
</comment>
<sequence>MACGAHDDPPPRDKTNWKFEDTETHFETHGPFNFELFADEDNHILPVCCTSNDSCFGKEWAGLGYYPLFIEVTVNTDKEPEAVMVCARAADAQAYPYCVVLLTNFTYMDVAAGKALAAQDSAKWLEAIQAELEALVKIKKALLMIKEEDVPYGYKLLDMSLVLRVKLDKYRQLLKRKARICAKGNKQEYGVDYLDTFAPCTQLSSVRMVIILALNLGLTVYHMDVGTAFLNFELDEDLYVRLPHGLQYNGYRCAKLLKAVYGLKQGGKEWFETRDAFIMAYDSRMQRSNVEPCLYYIRNEELSVRILAYVDDYIVATNDKLWYDTFFKSFHAKYPCKDLGVLDLVMGVGVRWAHGAAYLSQSGYITQMIETYGLRDAKPASLPMTVGSTLTPSDGKNSSLPCCALLGQLHWIARCTRPDIMAAVSALSRFCTTYGEEHFVALKQVVRYLKGTLDYEMVMRRASMPGGLSSDTTALPVCIYTDADYAGCKSTRKSTSGIAMFLCGSLVIFSSMIQRCVSLSTTEAEIIAMSEGAREIKYILNVLDSIVNIHKPIPMYCDNQGAINLASDYVNNSRSKHIEVRNMYIREQVKEGNTEPLYIESMYIREQVKEGNTEPLYIESADNTSDIFTKPLPLPAFQVHRERLGIMNLERDVKPELEGHHP</sequence>
<name>A0AAE0FLI8_9CHLO</name>
<gene>
    <name evidence="2" type="ORF">CYMTET_29072</name>
</gene>
<protein>
    <recommendedName>
        <fullName evidence="1">Reverse transcriptase Ty1/copia-type domain-containing protein</fullName>
    </recommendedName>
</protein>
<evidence type="ECO:0000313" key="3">
    <source>
        <dbReference type="Proteomes" id="UP001190700"/>
    </source>
</evidence>
<keyword evidence="3" id="KW-1185">Reference proteome</keyword>
<feature type="domain" description="Reverse transcriptase Ty1/copia-type" evidence="1">
    <location>
        <begin position="150"/>
        <end position="385"/>
    </location>
</feature>
<dbReference type="Pfam" id="PF07727">
    <property type="entry name" value="RVT_2"/>
    <property type="match status" value="1"/>
</dbReference>